<evidence type="ECO:0000313" key="1">
    <source>
        <dbReference type="EMBL" id="KAA1068139.1"/>
    </source>
</evidence>
<proteinExistence type="predicted"/>
<protein>
    <submittedName>
        <fullName evidence="1">Uncharacterized protein</fullName>
    </submittedName>
</protein>
<evidence type="ECO:0000313" key="2">
    <source>
        <dbReference type="Proteomes" id="UP000325313"/>
    </source>
</evidence>
<comment type="caution">
    <text evidence="1">The sequence shown here is derived from an EMBL/GenBank/DDBJ whole genome shotgun (WGS) entry which is preliminary data.</text>
</comment>
<dbReference type="Proteomes" id="UP000325313">
    <property type="component" value="Unassembled WGS sequence"/>
</dbReference>
<gene>
    <name evidence="1" type="ORF">PGTUg99_020999</name>
</gene>
<reference evidence="1 2" key="1">
    <citation type="submission" date="2019-05" db="EMBL/GenBank/DDBJ databases">
        <title>Emergence of the Ug99 lineage of the wheat stem rust pathogen through somatic hybridization.</title>
        <authorList>
            <person name="Li F."/>
            <person name="Upadhyaya N.M."/>
            <person name="Sperschneider J."/>
            <person name="Matny O."/>
            <person name="Nguyen-Phuc H."/>
            <person name="Mago R."/>
            <person name="Raley C."/>
            <person name="Miller M.E."/>
            <person name="Silverstein K.A.T."/>
            <person name="Henningsen E."/>
            <person name="Hirsch C.D."/>
            <person name="Visser B."/>
            <person name="Pretorius Z.A."/>
            <person name="Steffenson B.J."/>
            <person name="Schwessinger B."/>
            <person name="Dodds P.N."/>
            <person name="Figueroa M."/>
        </authorList>
    </citation>
    <scope>NUCLEOTIDE SEQUENCE [LARGE SCALE GENOMIC DNA]</scope>
    <source>
        <strain evidence="1 2">Ug99</strain>
    </source>
</reference>
<dbReference type="EMBL" id="VDEP01000506">
    <property type="protein sequence ID" value="KAA1068139.1"/>
    <property type="molecule type" value="Genomic_DNA"/>
</dbReference>
<name>A0A5B0LVT6_PUCGR</name>
<accession>A0A5B0LVT6</accession>
<sequence>MKNYLMSFKPIALFTLLYLNEIQPMALPDLSPNVFPMLKKTEVLGSRMVPMPEEDAQRVLATIPQFNKQLQLLPPIIEHYPKNNKLVPLMGTLCTHFKEYIHNIVSKYPTEGGELLALFERMDSFQKLISDWKVGITMAYISSFSMVERNNKGNAN</sequence>
<dbReference type="AlphaFoldDB" id="A0A5B0LVT6"/>
<organism evidence="1 2">
    <name type="scientific">Puccinia graminis f. sp. tritici</name>
    <dbReference type="NCBI Taxonomy" id="56615"/>
    <lineage>
        <taxon>Eukaryota</taxon>
        <taxon>Fungi</taxon>
        <taxon>Dikarya</taxon>
        <taxon>Basidiomycota</taxon>
        <taxon>Pucciniomycotina</taxon>
        <taxon>Pucciniomycetes</taxon>
        <taxon>Pucciniales</taxon>
        <taxon>Pucciniaceae</taxon>
        <taxon>Puccinia</taxon>
    </lineage>
</organism>